<evidence type="ECO:0000256" key="1">
    <source>
        <dbReference type="SAM" id="MobiDB-lite"/>
    </source>
</evidence>
<evidence type="ECO:0000313" key="3">
    <source>
        <dbReference type="Proteomes" id="UP001485043"/>
    </source>
</evidence>
<feature type="region of interest" description="Disordered" evidence="1">
    <location>
        <begin position="205"/>
        <end position="339"/>
    </location>
</feature>
<feature type="compositionally biased region" description="Basic residues" evidence="1">
    <location>
        <begin position="371"/>
        <end position="387"/>
    </location>
</feature>
<feature type="compositionally biased region" description="Polar residues" evidence="1">
    <location>
        <begin position="285"/>
        <end position="298"/>
    </location>
</feature>
<feature type="compositionally biased region" description="Low complexity" evidence="1">
    <location>
        <begin position="558"/>
        <end position="567"/>
    </location>
</feature>
<feature type="region of interest" description="Disordered" evidence="1">
    <location>
        <begin position="360"/>
        <end position="406"/>
    </location>
</feature>
<accession>A0AAW1T464</accession>
<evidence type="ECO:0000313" key="2">
    <source>
        <dbReference type="EMBL" id="KAK9863797.1"/>
    </source>
</evidence>
<proteinExistence type="predicted"/>
<dbReference type="AlphaFoldDB" id="A0AAW1T464"/>
<sequence>MQAPFKLRGRTLDHQIRRAGPSLQVRVSHDPASICEVVGCIGKSNLKFGNPVTGGKVFSLQDAIPIGYLAESATSSAKQASGGLAITSADRKLIEDWTLSSNPLKLRQLSSVIQRSIAQWASFLPSLRKESLMDALPPNPHSWLHQTILTIRSKYQEPYRHAVPQAVQVLLLQAKQELGFLFEPDADQKAFDAVITRGARRKAQELAAQASRAPAQGNPRPAGCSCGSNASSSSSRSCDSPPGAPRASPPPHSHPAVGHRPHSTSCPADGRTSSASDGSDLYPTTIFSDMSPAQSSGEEGTPPHLIIGSQPDPTVLATASPAQSLGKEGTPPHHIIGAGTHTMHTRNSVLHALRAVQDDLLQPQEEQAGTRRARPTRRRAAPRRLRRRLDQMAPETGHGGSRQACPEPTVAAELAEAGWAQRAELDLTGNPPGLPHGQSNASASGLGLLHQLQRSLTADLVPGSAETHLRIMPTDGDRWEQALHPSSPGSSCSWQPRQGAGVVPMERGMGPFNPSSLDSSSQPWSSFVPVDTQDGRGLRQTASLLGPACSSQPPHPSSPGNNSGTPTWSDWFGAHGSPPLLPGGFQAPPASSGGVAATPWHSSHGHMTGMAQPLEWPAPKMHGAGSLEAVCIQANALGRGGREPDAFPGLGAPHGQVMPPASFPSADLAATPVAGHGHIWAGEGHRCCRPTITTFGEQGHGSRSDAAWASFRGGQMASRAKTPAAAAAAMGSTYATMTDAPGGPNVDGSCLQDPNAWVDLLLLPDEAEANHDLGVFLDDIFGPEVGPTNTPPGLEPLDGRISDTRPSLGFHQSTSFTSPAQAAA</sequence>
<dbReference type="Proteomes" id="UP001485043">
    <property type="component" value="Unassembled WGS sequence"/>
</dbReference>
<feature type="compositionally biased region" description="Polar residues" evidence="1">
    <location>
        <begin position="810"/>
        <end position="824"/>
    </location>
</feature>
<feature type="compositionally biased region" description="Pro residues" evidence="1">
    <location>
        <begin position="242"/>
        <end position="253"/>
    </location>
</feature>
<gene>
    <name evidence="2" type="ORF">WJX84_000330</name>
</gene>
<organism evidence="2 3">
    <name type="scientific">Apatococcus fuscideae</name>
    <dbReference type="NCBI Taxonomy" id="2026836"/>
    <lineage>
        <taxon>Eukaryota</taxon>
        <taxon>Viridiplantae</taxon>
        <taxon>Chlorophyta</taxon>
        <taxon>core chlorophytes</taxon>
        <taxon>Trebouxiophyceae</taxon>
        <taxon>Chlorellales</taxon>
        <taxon>Chlorellaceae</taxon>
        <taxon>Apatococcus</taxon>
    </lineage>
</organism>
<feature type="compositionally biased region" description="Polar residues" evidence="1">
    <location>
        <begin position="263"/>
        <end position="277"/>
    </location>
</feature>
<feature type="region of interest" description="Disordered" evidence="1">
    <location>
        <begin position="784"/>
        <end position="824"/>
    </location>
</feature>
<keyword evidence="3" id="KW-1185">Reference proteome</keyword>
<feature type="region of interest" description="Disordered" evidence="1">
    <location>
        <begin position="544"/>
        <end position="612"/>
    </location>
</feature>
<comment type="caution">
    <text evidence="2">The sequence shown here is derived from an EMBL/GenBank/DDBJ whole genome shotgun (WGS) entry which is preliminary data.</text>
</comment>
<dbReference type="EMBL" id="JALJOV010000428">
    <property type="protein sequence ID" value="KAK9863797.1"/>
    <property type="molecule type" value="Genomic_DNA"/>
</dbReference>
<reference evidence="2 3" key="1">
    <citation type="journal article" date="2024" name="Nat. Commun.">
        <title>Phylogenomics reveals the evolutionary origins of lichenization in chlorophyte algae.</title>
        <authorList>
            <person name="Puginier C."/>
            <person name="Libourel C."/>
            <person name="Otte J."/>
            <person name="Skaloud P."/>
            <person name="Haon M."/>
            <person name="Grisel S."/>
            <person name="Petersen M."/>
            <person name="Berrin J.G."/>
            <person name="Delaux P.M."/>
            <person name="Dal Grande F."/>
            <person name="Keller J."/>
        </authorList>
    </citation>
    <scope>NUCLEOTIDE SEQUENCE [LARGE SCALE GENOMIC DNA]</scope>
    <source>
        <strain evidence="2 3">SAG 2523</strain>
    </source>
</reference>
<feature type="compositionally biased region" description="Low complexity" evidence="1">
    <location>
        <begin position="221"/>
        <end position="241"/>
    </location>
</feature>
<protein>
    <submittedName>
        <fullName evidence="2">Uncharacterized protein</fullName>
    </submittedName>
</protein>
<name>A0AAW1T464_9CHLO</name>